<keyword evidence="2" id="KW-1185">Reference proteome</keyword>
<gene>
    <name evidence="1" type="ORF">L1987_60156</name>
</gene>
<reference evidence="1 2" key="2">
    <citation type="journal article" date="2022" name="Mol. Ecol. Resour.">
        <title>The genomes of chicory, endive, great burdock and yacon provide insights into Asteraceae paleo-polyploidization history and plant inulin production.</title>
        <authorList>
            <person name="Fan W."/>
            <person name="Wang S."/>
            <person name="Wang H."/>
            <person name="Wang A."/>
            <person name="Jiang F."/>
            <person name="Liu H."/>
            <person name="Zhao H."/>
            <person name="Xu D."/>
            <person name="Zhang Y."/>
        </authorList>
    </citation>
    <scope>NUCLEOTIDE SEQUENCE [LARGE SCALE GENOMIC DNA]</scope>
    <source>
        <strain evidence="2">cv. Yunnan</strain>
        <tissue evidence="1">Leaves</tissue>
    </source>
</reference>
<name>A0ACB9D7V5_9ASTR</name>
<proteinExistence type="predicted"/>
<protein>
    <submittedName>
        <fullName evidence="1">Uncharacterized protein</fullName>
    </submittedName>
</protein>
<comment type="caution">
    <text evidence="1">The sequence shown here is derived from an EMBL/GenBank/DDBJ whole genome shotgun (WGS) entry which is preliminary data.</text>
</comment>
<dbReference type="EMBL" id="CM042037">
    <property type="protein sequence ID" value="KAI3742473.1"/>
    <property type="molecule type" value="Genomic_DNA"/>
</dbReference>
<organism evidence="1 2">
    <name type="scientific">Smallanthus sonchifolius</name>
    <dbReference type="NCBI Taxonomy" id="185202"/>
    <lineage>
        <taxon>Eukaryota</taxon>
        <taxon>Viridiplantae</taxon>
        <taxon>Streptophyta</taxon>
        <taxon>Embryophyta</taxon>
        <taxon>Tracheophyta</taxon>
        <taxon>Spermatophyta</taxon>
        <taxon>Magnoliopsida</taxon>
        <taxon>eudicotyledons</taxon>
        <taxon>Gunneridae</taxon>
        <taxon>Pentapetalae</taxon>
        <taxon>asterids</taxon>
        <taxon>campanulids</taxon>
        <taxon>Asterales</taxon>
        <taxon>Asteraceae</taxon>
        <taxon>Asteroideae</taxon>
        <taxon>Heliantheae alliance</taxon>
        <taxon>Millerieae</taxon>
        <taxon>Smallanthus</taxon>
    </lineage>
</organism>
<sequence>MMDNAFKLLLSCPYGLSSSQVSVNFDESYDRVPHPDTDLENSVSEIWDKRVQQSSSLFNGKKFRPR</sequence>
<evidence type="ECO:0000313" key="1">
    <source>
        <dbReference type="EMBL" id="KAI3742473.1"/>
    </source>
</evidence>
<dbReference type="Proteomes" id="UP001056120">
    <property type="component" value="Linkage Group LG20"/>
</dbReference>
<evidence type="ECO:0000313" key="2">
    <source>
        <dbReference type="Proteomes" id="UP001056120"/>
    </source>
</evidence>
<reference evidence="2" key="1">
    <citation type="journal article" date="2022" name="Mol. Ecol. Resour.">
        <title>The genomes of chicory, endive, great burdock and yacon provide insights into Asteraceae palaeo-polyploidization history and plant inulin production.</title>
        <authorList>
            <person name="Fan W."/>
            <person name="Wang S."/>
            <person name="Wang H."/>
            <person name="Wang A."/>
            <person name="Jiang F."/>
            <person name="Liu H."/>
            <person name="Zhao H."/>
            <person name="Xu D."/>
            <person name="Zhang Y."/>
        </authorList>
    </citation>
    <scope>NUCLEOTIDE SEQUENCE [LARGE SCALE GENOMIC DNA]</scope>
    <source>
        <strain evidence="2">cv. Yunnan</strain>
    </source>
</reference>
<accession>A0ACB9D7V5</accession>